<evidence type="ECO:0000256" key="9">
    <source>
        <dbReference type="ARBA" id="ARBA00023235"/>
    </source>
</evidence>
<evidence type="ECO:0000313" key="13">
    <source>
        <dbReference type="EMBL" id="OGG85456.1"/>
    </source>
</evidence>
<dbReference type="InterPro" id="IPR005002">
    <property type="entry name" value="PMM"/>
</dbReference>
<comment type="subunit">
    <text evidence="4">Homodimer.</text>
</comment>
<proteinExistence type="inferred from homology"/>
<dbReference type="InterPro" id="IPR023214">
    <property type="entry name" value="HAD_sf"/>
</dbReference>
<dbReference type="InterPro" id="IPR043169">
    <property type="entry name" value="PMM_cap"/>
</dbReference>
<feature type="binding site" evidence="12">
    <location>
        <position position="224"/>
    </location>
    <ligand>
        <name>Mg(2+)</name>
        <dbReference type="ChEBI" id="CHEBI:18420"/>
        <label>1</label>
    </ligand>
</feature>
<dbReference type="NCBIfam" id="TIGR01484">
    <property type="entry name" value="HAD-SF-IIB"/>
    <property type="match status" value="1"/>
</dbReference>
<gene>
    <name evidence="13" type="ORF">A2392_00070</name>
</gene>
<evidence type="ECO:0000256" key="11">
    <source>
        <dbReference type="PIRSR" id="PIRSR605002-2"/>
    </source>
</evidence>
<feature type="binding site" evidence="12">
    <location>
        <position position="11"/>
    </location>
    <ligand>
        <name>Mg(2+)</name>
        <dbReference type="ChEBI" id="CHEBI:18420"/>
        <label>1</label>
    </ligand>
</feature>
<comment type="similarity">
    <text evidence="3">Belongs to the eukaryotic PMM family.</text>
</comment>
<dbReference type="UniPathway" id="UPA00126">
    <property type="reaction ID" value="UER00424"/>
</dbReference>
<dbReference type="SUPFAM" id="SSF56784">
    <property type="entry name" value="HAD-like"/>
    <property type="match status" value="1"/>
</dbReference>
<evidence type="ECO:0000256" key="8">
    <source>
        <dbReference type="ARBA" id="ARBA00022842"/>
    </source>
</evidence>
<feature type="active site" description="Nucleophile" evidence="10">
    <location>
        <position position="9"/>
    </location>
</feature>
<dbReference type="GO" id="GO:0006013">
    <property type="term" value="P:mannose metabolic process"/>
    <property type="evidence" value="ECO:0007669"/>
    <property type="project" value="TreeGrafter"/>
</dbReference>
<keyword evidence="8 12" id="KW-0460">Magnesium</keyword>
<dbReference type="STRING" id="1798531.A2392_00070"/>
<dbReference type="Gene3D" id="3.30.1240.20">
    <property type="match status" value="1"/>
</dbReference>
<dbReference type="PANTHER" id="PTHR10466:SF0">
    <property type="entry name" value="PHOSPHOMANNOMUTASE"/>
    <property type="match status" value="1"/>
</dbReference>
<organism evidence="13 14">
    <name type="scientific">Candidatus Kaiserbacteria bacterium RIFOXYB1_FULL_46_14</name>
    <dbReference type="NCBI Taxonomy" id="1798531"/>
    <lineage>
        <taxon>Bacteria</taxon>
        <taxon>Candidatus Kaiseribacteriota</taxon>
    </lineage>
</organism>
<evidence type="ECO:0000256" key="7">
    <source>
        <dbReference type="ARBA" id="ARBA00022723"/>
    </source>
</evidence>
<comment type="subcellular location">
    <subcellularLocation>
        <location evidence="1">Cytoplasm</location>
    </subcellularLocation>
</comment>
<dbReference type="GO" id="GO:0046872">
    <property type="term" value="F:metal ion binding"/>
    <property type="evidence" value="ECO:0007669"/>
    <property type="project" value="UniProtKB-KW"/>
</dbReference>
<evidence type="ECO:0000256" key="12">
    <source>
        <dbReference type="PIRSR" id="PIRSR605002-3"/>
    </source>
</evidence>
<keyword evidence="9" id="KW-0413">Isomerase</keyword>
<comment type="cofactor">
    <cofactor evidence="12">
        <name>Mg(2+)</name>
        <dbReference type="ChEBI" id="CHEBI:18420"/>
    </cofactor>
</comment>
<accession>A0A1F6FHX4</accession>
<feature type="binding site" evidence="12">
    <location>
        <position position="210"/>
    </location>
    <ligand>
        <name>Mg(2+)</name>
        <dbReference type="ChEBI" id="CHEBI:18420"/>
        <label>1</label>
    </ligand>
</feature>
<comment type="caution">
    <text evidence="13">The sequence shown here is derived from an EMBL/GenBank/DDBJ whole genome shotgun (WGS) entry which is preliminary data.</text>
</comment>
<evidence type="ECO:0000313" key="14">
    <source>
        <dbReference type="Proteomes" id="UP000177395"/>
    </source>
</evidence>
<evidence type="ECO:0000256" key="3">
    <source>
        <dbReference type="ARBA" id="ARBA00009736"/>
    </source>
</evidence>
<protein>
    <recommendedName>
        <fullName evidence="5">phosphomannomutase</fullName>
        <ecNumber evidence="5">5.4.2.8</ecNumber>
    </recommendedName>
</protein>
<feature type="binding site" evidence="11">
    <location>
        <position position="177"/>
    </location>
    <ligand>
        <name>alpha-D-mannose 1-phosphate</name>
        <dbReference type="ChEBI" id="CHEBI:58409"/>
    </ligand>
</feature>
<feature type="active site" description="Proton donor/acceptor" evidence="10">
    <location>
        <position position="11"/>
    </location>
</feature>
<evidence type="ECO:0000256" key="6">
    <source>
        <dbReference type="ARBA" id="ARBA00022490"/>
    </source>
</evidence>
<dbReference type="PANTHER" id="PTHR10466">
    <property type="entry name" value="PHOSPHOMANNOMUTASE"/>
    <property type="match status" value="1"/>
</dbReference>
<evidence type="ECO:0000256" key="10">
    <source>
        <dbReference type="PIRSR" id="PIRSR605002-1"/>
    </source>
</evidence>
<dbReference type="GO" id="GO:0005829">
    <property type="term" value="C:cytosol"/>
    <property type="evidence" value="ECO:0007669"/>
    <property type="project" value="TreeGrafter"/>
</dbReference>
<evidence type="ECO:0000256" key="2">
    <source>
        <dbReference type="ARBA" id="ARBA00004699"/>
    </source>
</evidence>
<dbReference type="GO" id="GO:0006487">
    <property type="term" value="P:protein N-linked glycosylation"/>
    <property type="evidence" value="ECO:0007669"/>
    <property type="project" value="TreeGrafter"/>
</dbReference>
<dbReference type="GO" id="GO:0016791">
    <property type="term" value="F:phosphatase activity"/>
    <property type="evidence" value="ECO:0007669"/>
    <property type="project" value="UniProtKB-ARBA"/>
</dbReference>
<feature type="binding site" evidence="11">
    <location>
        <position position="179"/>
    </location>
    <ligand>
        <name>alpha-D-mannose 1-phosphate</name>
        <dbReference type="ChEBI" id="CHEBI:58409"/>
    </ligand>
</feature>
<dbReference type="EC" id="5.4.2.8" evidence="5"/>
<dbReference type="GO" id="GO:0009298">
    <property type="term" value="P:GDP-mannose biosynthetic process"/>
    <property type="evidence" value="ECO:0007669"/>
    <property type="project" value="UniProtKB-UniPathway"/>
</dbReference>
<reference evidence="13 14" key="1">
    <citation type="journal article" date="2016" name="Nat. Commun.">
        <title>Thousands of microbial genomes shed light on interconnected biogeochemical processes in an aquifer system.</title>
        <authorList>
            <person name="Anantharaman K."/>
            <person name="Brown C.T."/>
            <person name="Hug L.A."/>
            <person name="Sharon I."/>
            <person name="Castelle C.J."/>
            <person name="Probst A.J."/>
            <person name="Thomas B.C."/>
            <person name="Singh A."/>
            <person name="Wilkins M.J."/>
            <person name="Karaoz U."/>
            <person name="Brodie E.L."/>
            <person name="Williams K.H."/>
            <person name="Hubbard S.S."/>
            <person name="Banfield J.F."/>
        </authorList>
    </citation>
    <scope>NUCLEOTIDE SEQUENCE [LARGE SCALE GENOMIC DNA]</scope>
</reference>
<name>A0A1F6FHX4_9BACT</name>
<dbReference type="Gene3D" id="3.40.50.1000">
    <property type="entry name" value="HAD superfamily/HAD-like"/>
    <property type="match status" value="1"/>
</dbReference>
<comment type="pathway">
    <text evidence="2">Nucleotide-sugar biosynthesis; GDP-alpha-D-mannose biosynthesis; alpha-D-mannose 1-phosphate from D-fructose 6-phosphate: step 2/2.</text>
</comment>
<keyword evidence="7 12" id="KW-0479">Metal-binding</keyword>
<dbReference type="InterPro" id="IPR006379">
    <property type="entry name" value="HAD-SF_hydro_IIB"/>
</dbReference>
<evidence type="ECO:0000256" key="5">
    <source>
        <dbReference type="ARBA" id="ARBA00012730"/>
    </source>
</evidence>
<dbReference type="AlphaFoldDB" id="A0A1F6FHX4"/>
<dbReference type="Pfam" id="PF03332">
    <property type="entry name" value="PMM"/>
    <property type="match status" value="1"/>
</dbReference>
<evidence type="ECO:0000256" key="4">
    <source>
        <dbReference type="ARBA" id="ARBA00011738"/>
    </source>
</evidence>
<keyword evidence="6" id="KW-0963">Cytoplasm</keyword>
<feature type="binding site" evidence="11">
    <location>
        <position position="126"/>
    </location>
    <ligand>
        <name>alpha-D-mannose 1-phosphate</name>
        <dbReference type="ChEBI" id="CHEBI:58409"/>
    </ligand>
</feature>
<evidence type="ECO:0000256" key="1">
    <source>
        <dbReference type="ARBA" id="ARBA00004496"/>
    </source>
</evidence>
<sequence>MEPKGVAFDLDGTLTPAKSQMDASMVSVFANLVKQLPVAITSGASLAQIKWQVLDLLPAGHLNNIYVFPTGGAAMFVYDGSVWTPIYQHEMSEASANHITKIIEECANTSGLCEDAQVWGPRVEWRGSQVTFSGLGQKAPYDAKIVWDKDKQKRLKLRDMMMPRLPDYDVVLGGTTSIDIIPKGINKAYAMEKFAEHIGVNIEDILYVGDDLNEGGNDHIVMSDTEAVTHLVTSPADTQRLISNLMKKGHYEKPS</sequence>
<feature type="binding site" evidence="12">
    <location>
        <position position="9"/>
    </location>
    <ligand>
        <name>Mg(2+)</name>
        <dbReference type="ChEBI" id="CHEBI:18420"/>
        <label>1</label>
    </ligand>
</feature>
<dbReference type="EMBL" id="MFMS01000008">
    <property type="protein sequence ID" value="OGG85456.1"/>
    <property type="molecule type" value="Genomic_DNA"/>
</dbReference>
<dbReference type="InterPro" id="IPR036412">
    <property type="entry name" value="HAD-like_sf"/>
</dbReference>
<dbReference type="Proteomes" id="UP000177395">
    <property type="component" value="Unassembled WGS sequence"/>
</dbReference>
<dbReference type="GO" id="GO:0004615">
    <property type="term" value="F:phosphomannomutase activity"/>
    <property type="evidence" value="ECO:0007669"/>
    <property type="project" value="UniProtKB-EC"/>
</dbReference>